<feature type="compositionally biased region" description="Polar residues" evidence="7">
    <location>
        <begin position="150"/>
        <end position="162"/>
    </location>
</feature>
<dbReference type="AlphaFoldDB" id="A0A4U0TVM2"/>
<evidence type="ECO:0000256" key="7">
    <source>
        <dbReference type="SAM" id="MobiDB-lite"/>
    </source>
</evidence>
<dbReference type="InterPro" id="IPR037525">
    <property type="entry name" value="Velvet_dom"/>
</dbReference>
<comment type="subcellular location">
    <subcellularLocation>
        <location evidence="1">Nucleus</location>
    </subcellularLocation>
</comment>
<evidence type="ECO:0000256" key="4">
    <source>
        <dbReference type="ARBA" id="ARBA00023163"/>
    </source>
</evidence>
<name>A0A4U0TVM2_9PEZI</name>
<accession>A0A4U0TVM2</accession>
<keyword evidence="2" id="KW-0749">Sporulation</keyword>
<dbReference type="Pfam" id="PF11754">
    <property type="entry name" value="Velvet"/>
    <property type="match status" value="1"/>
</dbReference>
<gene>
    <name evidence="9" type="ORF">B0A50_05076</name>
</gene>
<keyword evidence="5" id="KW-0539">Nucleus</keyword>
<dbReference type="Gene3D" id="2.60.40.3960">
    <property type="entry name" value="Velvet domain"/>
    <property type="match status" value="1"/>
</dbReference>
<evidence type="ECO:0000256" key="1">
    <source>
        <dbReference type="ARBA" id="ARBA00004123"/>
    </source>
</evidence>
<dbReference type="GO" id="GO:0005634">
    <property type="term" value="C:nucleus"/>
    <property type="evidence" value="ECO:0007669"/>
    <property type="project" value="UniProtKB-SubCell"/>
</dbReference>
<keyword evidence="3" id="KW-0805">Transcription regulation</keyword>
<keyword evidence="10" id="KW-1185">Reference proteome</keyword>
<feature type="region of interest" description="Disordered" evidence="7">
    <location>
        <begin position="1"/>
        <end position="167"/>
    </location>
</feature>
<dbReference type="GO" id="GO:0030435">
    <property type="term" value="P:sporulation resulting in formation of a cellular spore"/>
    <property type="evidence" value="ECO:0007669"/>
    <property type="project" value="UniProtKB-KW"/>
</dbReference>
<organism evidence="9 10">
    <name type="scientific">Salinomyces thailandicus</name>
    <dbReference type="NCBI Taxonomy" id="706561"/>
    <lineage>
        <taxon>Eukaryota</taxon>
        <taxon>Fungi</taxon>
        <taxon>Dikarya</taxon>
        <taxon>Ascomycota</taxon>
        <taxon>Pezizomycotina</taxon>
        <taxon>Dothideomycetes</taxon>
        <taxon>Dothideomycetidae</taxon>
        <taxon>Mycosphaerellales</taxon>
        <taxon>Teratosphaeriaceae</taxon>
        <taxon>Salinomyces</taxon>
    </lineage>
</organism>
<feature type="compositionally biased region" description="Polar residues" evidence="7">
    <location>
        <begin position="14"/>
        <end position="52"/>
    </location>
</feature>
<dbReference type="InterPro" id="IPR038491">
    <property type="entry name" value="Velvet_dom_sf"/>
</dbReference>
<dbReference type="PANTHER" id="PTHR33572:SF3">
    <property type="entry name" value="VELVET COMPLEX SUBUNIT B"/>
    <property type="match status" value="1"/>
</dbReference>
<reference evidence="9 10" key="1">
    <citation type="submission" date="2017-03" db="EMBL/GenBank/DDBJ databases">
        <title>Genomes of endolithic fungi from Antarctica.</title>
        <authorList>
            <person name="Coleine C."/>
            <person name="Masonjones S."/>
            <person name="Stajich J.E."/>
        </authorList>
    </citation>
    <scope>NUCLEOTIDE SEQUENCE [LARGE SCALE GENOMIC DNA]</scope>
    <source>
        <strain evidence="9 10">CCFEE 6315</strain>
    </source>
</reference>
<evidence type="ECO:0000256" key="3">
    <source>
        <dbReference type="ARBA" id="ARBA00023015"/>
    </source>
</evidence>
<evidence type="ECO:0000256" key="5">
    <source>
        <dbReference type="ARBA" id="ARBA00023242"/>
    </source>
</evidence>
<dbReference type="Proteomes" id="UP000308549">
    <property type="component" value="Unassembled WGS sequence"/>
</dbReference>
<feature type="domain" description="Velvet" evidence="8">
    <location>
        <begin position="165"/>
        <end position="433"/>
    </location>
</feature>
<dbReference type="PROSITE" id="PS51821">
    <property type="entry name" value="VELVET"/>
    <property type="match status" value="1"/>
</dbReference>
<dbReference type="InterPro" id="IPR021740">
    <property type="entry name" value="Velvet"/>
</dbReference>
<proteinExistence type="inferred from homology"/>
<feature type="compositionally biased region" description="Low complexity" evidence="7">
    <location>
        <begin position="111"/>
        <end position="126"/>
    </location>
</feature>
<feature type="compositionally biased region" description="Low complexity" evidence="7">
    <location>
        <begin position="64"/>
        <end position="87"/>
    </location>
</feature>
<keyword evidence="4" id="KW-0804">Transcription</keyword>
<sequence length="445" mass="48377">MQVQSGYYSHARPQAQSNNIHTNGNGIHPADTTQQLSSSGYTNGHINENQAASAEEMNPYNQHSYPPAGYGYQQPPPQHQQSSQQQRFPPPTLPPMQTSMGAHAPPPFSGPVPSSSSAAYAPHSAPQHMYGGVPGMPSQLPQPGMAGQAPASQSQERQMSKSGTKDGYSYSLEVCQQPQRARMCGFGDKDRRPITPPPCVRLRIIDTRTGKEASVDDFEGTFFVLQVDLWDEKGDREVNIVRASSSSPAVSISTATTTSFPPPPERPMQVMGEMAPSSMVIMGADGRPYMAPGYRPGYPSAPSAFQDPYGQQTYPGAPMPYMPPSQASSAMYTRNLIGSLTVNASRLDDPDGKPGLWFVLQDLSVRTEGFFRLKMNFIDVGQGAMLNKGRAPVLAWTFSDKFQVYSAKKFPGVIESTSLSKCFAGQGIKIPIRKDVKNEKDDDDD</sequence>
<comment type="caution">
    <text evidence="9">The sequence shown here is derived from an EMBL/GenBank/DDBJ whole genome shotgun (WGS) entry which is preliminary data.</text>
</comment>
<evidence type="ECO:0000259" key="8">
    <source>
        <dbReference type="PROSITE" id="PS51821"/>
    </source>
</evidence>
<evidence type="ECO:0000256" key="6">
    <source>
        <dbReference type="ARBA" id="ARBA00038045"/>
    </source>
</evidence>
<comment type="similarity">
    <text evidence="6">Belongs to the velvet family. VelB subfamily.</text>
</comment>
<evidence type="ECO:0000313" key="10">
    <source>
        <dbReference type="Proteomes" id="UP000308549"/>
    </source>
</evidence>
<evidence type="ECO:0000313" key="9">
    <source>
        <dbReference type="EMBL" id="TKA26297.1"/>
    </source>
</evidence>
<protein>
    <recommendedName>
        <fullName evidence="8">Velvet domain-containing protein</fullName>
    </recommendedName>
</protein>
<dbReference type="EMBL" id="NAJL01000029">
    <property type="protein sequence ID" value="TKA26297.1"/>
    <property type="molecule type" value="Genomic_DNA"/>
</dbReference>
<evidence type="ECO:0000256" key="2">
    <source>
        <dbReference type="ARBA" id="ARBA00022969"/>
    </source>
</evidence>
<dbReference type="OrthoDB" id="1746739at2759"/>
<dbReference type="PANTHER" id="PTHR33572">
    <property type="entry name" value="SPORE DEVELOPMENT REGULATOR VOSA"/>
    <property type="match status" value="1"/>
</dbReference>